<evidence type="ECO:0000313" key="1">
    <source>
        <dbReference type="Proteomes" id="UP000887574"/>
    </source>
</evidence>
<protein>
    <submittedName>
        <fullName evidence="2">Uncharacterized protein</fullName>
    </submittedName>
</protein>
<reference evidence="2" key="1">
    <citation type="submission" date="2022-11" db="UniProtKB">
        <authorList>
            <consortium name="WormBaseParasite"/>
        </authorList>
    </citation>
    <scope>IDENTIFICATION</scope>
</reference>
<organism evidence="1 2">
    <name type="scientific">Ditylenchus dipsaci</name>
    <dbReference type="NCBI Taxonomy" id="166011"/>
    <lineage>
        <taxon>Eukaryota</taxon>
        <taxon>Metazoa</taxon>
        <taxon>Ecdysozoa</taxon>
        <taxon>Nematoda</taxon>
        <taxon>Chromadorea</taxon>
        <taxon>Rhabditida</taxon>
        <taxon>Tylenchina</taxon>
        <taxon>Tylenchomorpha</taxon>
        <taxon>Sphaerularioidea</taxon>
        <taxon>Anguinidae</taxon>
        <taxon>Anguininae</taxon>
        <taxon>Ditylenchus</taxon>
    </lineage>
</organism>
<keyword evidence="1" id="KW-1185">Reference proteome</keyword>
<sequence length="110" mass="12931">MVQENGEVEARFKKDERGRLQHRSRFFKGYTNVNISEEETITDLTAYRENHEASTSPTPEVREKEYLETQRILWCSTQKMKRTTKISRITASVVIIQSRSEIYTTRGLKS</sequence>
<dbReference type="Proteomes" id="UP000887574">
    <property type="component" value="Unplaced"/>
</dbReference>
<dbReference type="AlphaFoldDB" id="A0A915D902"/>
<name>A0A915D902_9BILA</name>
<dbReference type="WBParaSite" id="jg16709">
    <property type="protein sequence ID" value="jg16709"/>
    <property type="gene ID" value="jg16709"/>
</dbReference>
<accession>A0A915D902</accession>
<proteinExistence type="predicted"/>
<evidence type="ECO:0000313" key="2">
    <source>
        <dbReference type="WBParaSite" id="jg16709"/>
    </source>
</evidence>